<reference evidence="7 8" key="1">
    <citation type="submission" date="2017-12" db="EMBL/GenBank/DDBJ databases">
        <title>Sequencing, de novo assembly and annotation of complete genome of a new Thraustochytrid species, strain FCC1311.</title>
        <authorList>
            <person name="Sedici K."/>
            <person name="Godart F."/>
            <person name="Aiese Cigliano R."/>
            <person name="Sanseverino W."/>
            <person name="Barakat M."/>
            <person name="Ortet P."/>
            <person name="Marechal E."/>
            <person name="Cagnac O."/>
            <person name="Amato A."/>
        </authorList>
    </citation>
    <scope>NUCLEOTIDE SEQUENCE [LARGE SCALE GENOMIC DNA]</scope>
</reference>
<feature type="compositionally biased region" description="Low complexity" evidence="5">
    <location>
        <begin position="69"/>
        <end position="87"/>
    </location>
</feature>
<dbReference type="SUPFAM" id="SSF81301">
    <property type="entry name" value="Nucleotidyltransferase"/>
    <property type="match status" value="1"/>
</dbReference>
<comment type="similarity">
    <text evidence="1 4">Belongs to the tRNA nucleotidyltransferase/poly(A) polymerase family.</text>
</comment>
<proteinExistence type="inferred from homology"/>
<dbReference type="Gene3D" id="3.30.460.10">
    <property type="entry name" value="Beta Polymerase, domain 2"/>
    <property type="match status" value="1"/>
</dbReference>
<dbReference type="InterPro" id="IPR002646">
    <property type="entry name" value="PolA_pol_head_dom"/>
</dbReference>
<evidence type="ECO:0000256" key="1">
    <source>
        <dbReference type="ARBA" id="ARBA00007265"/>
    </source>
</evidence>
<comment type="caution">
    <text evidence="7">The sequence shown here is derived from an EMBL/GenBank/DDBJ whole genome shotgun (WGS) entry which is preliminary data.</text>
</comment>
<feature type="region of interest" description="Disordered" evidence="5">
    <location>
        <begin position="64"/>
        <end position="92"/>
    </location>
</feature>
<dbReference type="OrthoDB" id="437620at2759"/>
<feature type="domain" description="Poly A polymerase head" evidence="6">
    <location>
        <begin position="136"/>
        <end position="304"/>
    </location>
</feature>
<evidence type="ECO:0000256" key="3">
    <source>
        <dbReference type="ARBA" id="ARBA00022884"/>
    </source>
</evidence>
<keyword evidence="8" id="KW-1185">Reference proteome</keyword>
<evidence type="ECO:0000256" key="4">
    <source>
        <dbReference type="RuleBase" id="RU003953"/>
    </source>
</evidence>
<sequence>MGDNAPGWAICASYAAAVASVLLATRARAGKESDLIKTLTKSEEKPVATPSPVQIREDLKSHDADADADAGADAGADADANAVTDADTDARPAARAAHEKAIPADLVVKIPTREQLVLRFFLEYIAWSKIPVDGVFINGGYVRDLLLDKEPDDLDLSICLVDCAEDVTVGSILEDMPNFIDTLGAEMVKSRFGFDTFKSVDIQGDVSKDKNLDTAKAVFGYADGSPPLDVDVMPTIGEETYDENDTHRIPTRDQRGTPLQDALRRDLTIGAMLVKVKEGADGTLTWTLLDYYGGLEDLKAGVLRAPHPPKADAKLILSDADRELAKVVGMDVNSPQDIWWVKVLRDDPLRIVRVFRFAAKLDFRIHETFWKVLPFALDNLKAKVAGSRKLTEILKLAKYGNAKIIGLFKLCFRKRFVHDLEGSETCLATGIFGGQDASAVAHYLPPIETFDKDRFIRVVEAAMPDTASLSHDEAIGNFLAVALYATRFKDHEKWEADNLAAGGLSVPEEAFERACNGLSTSNDLRAAGMRLLTSYERLRTITDEAKCPSSPEDSLFGKRLTAATADKAGEHASLDLAFTRLRAVWETLALDKEPEHFAHELVVSMLEHGSAPTQRAAPLVKAYLAALREAPPTQISGKGISGVAEVPPHLRGGLLTRLRILCRMRGETGNLDAPGALHTYLESSCDGLLTDLVAEWHDAETGQLKSAYQAGAVRKKANKSKKKGGKKNKG</sequence>
<dbReference type="InterPro" id="IPR043519">
    <property type="entry name" value="NT_sf"/>
</dbReference>
<evidence type="ECO:0000259" key="6">
    <source>
        <dbReference type="Pfam" id="PF01743"/>
    </source>
</evidence>
<feature type="region of interest" description="Disordered" evidence="5">
    <location>
        <begin position="710"/>
        <end position="730"/>
    </location>
</feature>
<feature type="compositionally biased region" description="Basic residues" evidence="5">
    <location>
        <begin position="713"/>
        <end position="730"/>
    </location>
</feature>
<accession>A0A2R5G7S0</accession>
<dbReference type="GO" id="GO:0003723">
    <property type="term" value="F:RNA binding"/>
    <property type="evidence" value="ECO:0007669"/>
    <property type="project" value="UniProtKB-KW"/>
</dbReference>
<gene>
    <name evidence="7" type="ORF">FCC1311_002992</name>
</gene>
<keyword evidence="3 4" id="KW-0694">RNA-binding</keyword>
<evidence type="ECO:0000313" key="7">
    <source>
        <dbReference type="EMBL" id="GBG24081.1"/>
    </source>
</evidence>
<dbReference type="GO" id="GO:0016779">
    <property type="term" value="F:nucleotidyltransferase activity"/>
    <property type="evidence" value="ECO:0007669"/>
    <property type="project" value="InterPro"/>
</dbReference>
<evidence type="ECO:0000256" key="5">
    <source>
        <dbReference type="SAM" id="MobiDB-lite"/>
    </source>
</evidence>
<evidence type="ECO:0000256" key="2">
    <source>
        <dbReference type="ARBA" id="ARBA00022679"/>
    </source>
</evidence>
<dbReference type="Proteomes" id="UP000241890">
    <property type="component" value="Unassembled WGS sequence"/>
</dbReference>
<dbReference type="GO" id="GO:0001680">
    <property type="term" value="P:tRNA 3'-terminal CCA addition"/>
    <property type="evidence" value="ECO:0007669"/>
    <property type="project" value="UniProtKB-ARBA"/>
</dbReference>
<dbReference type="InParanoid" id="A0A2R5G7S0"/>
<keyword evidence="2 4" id="KW-0808">Transferase</keyword>
<dbReference type="SUPFAM" id="SSF81891">
    <property type="entry name" value="Poly A polymerase C-terminal region-like"/>
    <property type="match status" value="1"/>
</dbReference>
<dbReference type="Pfam" id="PF01743">
    <property type="entry name" value="PolyA_pol"/>
    <property type="match status" value="1"/>
</dbReference>
<dbReference type="EMBL" id="BEYU01000003">
    <property type="protein sequence ID" value="GBG24081.1"/>
    <property type="molecule type" value="Genomic_DNA"/>
</dbReference>
<evidence type="ECO:0000313" key="8">
    <source>
        <dbReference type="Proteomes" id="UP000241890"/>
    </source>
</evidence>
<protein>
    <submittedName>
        <fullName evidence="7">CCA tRNA nucleotidyltransferase, mitochondrial</fullName>
    </submittedName>
</protein>
<dbReference type="PANTHER" id="PTHR13734">
    <property type="entry name" value="TRNA-NUCLEOTIDYLTRANSFERASE"/>
    <property type="match status" value="1"/>
</dbReference>
<organism evidence="7 8">
    <name type="scientific">Hondaea fermentalgiana</name>
    <dbReference type="NCBI Taxonomy" id="2315210"/>
    <lineage>
        <taxon>Eukaryota</taxon>
        <taxon>Sar</taxon>
        <taxon>Stramenopiles</taxon>
        <taxon>Bigyra</taxon>
        <taxon>Labyrinthulomycetes</taxon>
        <taxon>Thraustochytrida</taxon>
        <taxon>Thraustochytriidae</taxon>
        <taxon>Hondaea</taxon>
    </lineage>
</organism>
<dbReference type="AlphaFoldDB" id="A0A2R5G7S0"/>
<name>A0A2R5G7S0_9STRA</name>
<dbReference type="Gene3D" id="1.10.3090.10">
    <property type="entry name" value="cca-adding enzyme, domain 2"/>
    <property type="match status" value="1"/>
</dbReference>
<dbReference type="PANTHER" id="PTHR13734:SF5">
    <property type="entry name" value="CCA TRNA NUCLEOTIDYLTRANSFERASE, MITOCHONDRIAL"/>
    <property type="match status" value="1"/>
</dbReference>